<dbReference type="Proteomes" id="UP000275772">
    <property type="component" value="Unassembled WGS sequence"/>
</dbReference>
<name>A0A383UXN5_BLUHO</name>
<gene>
    <name evidence="1" type="ORF">BLGHR1_15881</name>
</gene>
<protein>
    <submittedName>
        <fullName evidence="1">Uncharacterized protein</fullName>
    </submittedName>
</protein>
<sequence>MKQIVPTADSLQCLVSPDTNGLIIQVYADDYAYCHGIGSLDAAIRIIMLV</sequence>
<dbReference type="VEuPathDB" id="FungiDB:BLGHR1_15881"/>
<dbReference type="EMBL" id="UNSH01000071">
    <property type="protein sequence ID" value="SZF05081.1"/>
    <property type="molecule type" value="Genomic_DNA"/>
</dbReference>
<evidence type="ECO:0000313" key="1">
    <source>
        <dbReference type="EMBL" id="SZF05081.1"/>
    </source>
</evidence>
<dbReference type="AlphaFoldDB" id="A0A383UXN5"/>
<evidence type="ECO:0000313" key="2">
    <source>
        <dbReference type="Proteomes" id="UP000275772"/>
    </source>
</evidence>
<proteinExistence type="predicted"/>
<accession>A0A383UXN5</accession>
<reference evidence="1 2" key="1">
    <citation type="submission" date="2017-11" db="EMBL/GenBank/DDBJ databases">
        <authorList>
            <person name="Kracher B."/>
        </authorList>
    </citation>
    <scope>NUCLEOTIDE SEQUENCE [LARGE SCALE GENOMIC DNA]</scope>
    <source>
        <strain evidence="1 2">RACE1</strain>
    </source>
</reference>
<organism evidence="1 2">
    <name type="scientific">Blumeria hordei</name>
    <name type="common">Barley powdery mildew</name>
    <name type="synonym">Blumeria graminis f. sp. hordei</name>
    <dbReference type="NCBI Taxonomy" id="2867405"/>
    <lineage>
        <taxon>Eukaryota</taxon>
        <taxon>Fungi</taxon>
        <taxon>Dikarya</taxon>
        <taxon>Ascomycota</taxon>
        <taxon>Pezizomycotina</taxon>
        <taxon>Leotiomycetes</taxon>
        <taxon>Erysiphales</taxon>
        <taxon>Erysiphaceae</taxon>
        <taxon>Blumeria</taxon>
    </lineage>
</organism>